<sequence length="764" mass="79302">MTSDFITQTVGQISKTPRNVLPIGVCVFISSGLWILERCGAVTASTVLLCWLNSRASSHIMADEIEVELEAQLASQREALAGINEAISLGGDSDSEGHAELQQIKEELHNAVLELESALLEIKKARILQQFVAHNQPGAKPDRLTPDPSPPPPRAAEAVLPVGAQSSISRALISLPAAGSSCHFRYMDGRWYAGRVQGPGRQAGTLSVVFEVPTRPFMLDPVDVMDALVRPCSDAAGAPGPAALAASRAGPSRSAAWATQQQKHHHHHQQKQQQQEQYGNRQGQHRELAVGRKALALLPESRLYVPVEVVALDALRATATVLPLLPRQPHGLPGGSSGAGREVIVPLAVVTRHAHVSSPMGAGRGGDGEDGTESDGGGDDGGGDGSGSSSSSSVSALLRPSAEAEESCEEGDEGEEVEGDGDGNGDSGGEGDEDKDMDLYGSDQGGGDTGGDDDDDEDDGRRRALGSFSRSRGGRGGGPGGGADEEGGGLDVFEHARLAAAAGALDDAALLADWESHSRGVASRLLVRMGYVRGQGLGSRGQGARAAPEVLLLPERKGLGAADKERVRRVGGGGGSGGGSKLQGGVEKRRSKRGGARQKRKRAIIASREARREVREQEEGATGGGGLFDFINSSLGDSSSAARIRKAQVSVAGVAAAAATAAPSTAGAAAIACSVAAVSGGGHPRRPPDRQGLMSHHDNVAAIQTKMSRLQEMLGRHKDNRGLRAQIEAQIRTVQAELAAAQSAAARASKAISDKDAQKKWLKF</sequence>
<dbReference type="SMART" id="SM00443">
    <property type="entry name" value="G_patch"/>
    <property type="match status" value="1"/>
</dbReference>
<dbReference type="AlphaFoldDB" id="A0A8J4BT04"/>
<keyword evidence="1" id="KW-0175">Coiled coil</keyword>
<feature type="compositionally biased region" description="Basic residues" evidence="2">
    <location>
        <begin position="589"/>
        <end position="603"/>
    </location>
</feature>
<feature type="region of interest" description="Disordered" evidence="2">
    <location>
        <begin position="567"/>
        <end position="605"/>
    </location>
</feature>
<evidence type="ECO:0000313" key="5">
    <source>
        <dbReference type="Proteomes" id="UP000747399"/>
    </source>
</evidence>
<protein>
    <recommendedName>
        <fullName evidence="3">G-patch domain-containing protein</fullName>
    </recommendedName>
</protein>
<dbReference type="PANTHER" id="PTHR47650:SF2">
    <property type="entry name" value="ZINC FINGER CCCH DOMAIN-CONTAINING PROTEIN 22"/>
    <property type="match status" value="1"/>
</dbReference>
<gene>
    <name evidence="4" type="ORF">Vafri_20744</name>
</gene>
<dbReference type="Pfam" id="PF01585">
    <property type="entry name" value="G-patch"/>
    <property type="match status" value="1"/>
</dbReference>
<comment type="caution">
    <text evidence="4">The sequence shown here is derived from an EMBL/GenBank/DDBJ whole genome shotgun (WGS) entry which is preliminary data.</text>
</comment>
<name>A0A8J4BT04_9CHLO</name>
<proteinExistence type="predicted"/>
<feature type="compositionally biased region" description="Gly residues" evidence="2">
    <location>
        <begin position="570"/>
        <end position="582"/>
    </location>
</feature>
<feature type="region of interest" description="Disordered" evidence="2">
    <location>
        <begin position="237"/>
        <end position="286"/>
    </location>
</feature>
<feature type="domain" description="G-patch" evidence="3">
    <location>
        <begin position="518"/>
        <end position="564"/>
    </location>
</feature>
<dbReference type="InterPro" id="IPR000467">
    <property type="entry name" value="G_patch_dom"/>
</dbReference>
<dbReference type="Proteomes" id="UP000747399">
    <property type="component" value="Unassembled WGS sequence"/>
</dbReference>
<feature type="coiled-coil region" evidence="1">
    <location>
        <begin position="724"/>
        <end position="751"/>
    </location>
</feature>
<dbReference type="PANTHER" id="PTHR47650">
    <property type="entry name" value="ZINC FINGER CCCH DOMAIN-CONTAINING PROTEIN 22"/>
    <property type="match status" value="1"/>
</dbReference>
<feature type="compositionally biased region" description="Acidic residues" evidence="2">
    <location>
        <begin position="403"/>
        <end position="436"/>
    </location>
</feature>
<feature type="compositionally biased region" description="Low complexity" evidence="2">
    <location>
        <begin position="237"/>
        <end position="261"/>
    </location>
</feature>
<reference evidence="4" key="1">
    <citation type="journal article" date="2021" name="Proc. Natl. Acad. Sci. U.S.A.">
        <title>Three genomes in the algal genus Volvox reveal the fate of a haploid sex-determining region after a transition to homothallism.</title>
        <authorList>
            <person name="Yamamoto K."/>
            <person name="Hamaji T."/>
            <person name="Kawai-Toyooka H."/>
            <person name="Matsuzaki R."/>
            <person name="Takahashi F."/>
            <person name="Nishimura Y."/>
            <person name="Kawachi M."/>
            <person name="Noguchi H."/>
            <person name="Minakuchi Y."/>
            <person name="Umen J.G."/>
            <person name="Toyoda A."/>
            <person name="Nozaki H."/>
        </authorList>
    </citation>
    <scope>NUCLEOTIDE SEQUENCE</scope>
    <source>
        <strain evidence="4">NIES-3780</strain>
    </source>
</reference>
<dbReference type="PROSITE" id="PS50174">
    <property type="entry name" value="G_PATCH"/>
    <property type="match status" value="1"/>
</dbReference>
<organism evidence="4 5">
    <name type="scientific">Volvox africanus</name>
    <dbReference type="NCBI Taxonomy" id="51714"/>
    <lineage>
        <taxon>Eukaryota</taxon>
        <taxon>Viridiplantae</taxon>
        <taxon>Chlorophyta</taxon>
        <taxon>core chlorophytes</taxon>
        <taxon>Chlorophyceae</taxon>
        <taxon>CS clade</taxon>
        <taxon>Chlamydomonadales</taxon>
        <taxon>Volvocaceae</taxon>
        <taxon>Volvox</taxon>
    </lineage>
</organism>
<accession>A0A8J4BT04</accession>
<feature type="compositionally biased region" description="Acidic residues" evidence="2">
    <location>
        <begin position="368"/>
        <end position="382"/>
    </location>
</feature>
<evidence type="ECO:0000259" key="3">
    <source>
        <dbReference type="PROSITE" id="PS50174"/>
    </source>
</evidence>
<feature type="coiled-coil region" evidence="1">
    <location>
        <begin position="98"/>
        <end position="125"/>
    </location>
</feature>
<evidence type="ECO:0000313" key="4">
    <source>
        <dbReference type="EMBL" id="GIL67333.1"/>
    </source>
</evidence>
<dbReference type="GO" id="GO:0003676">
    <property type="term" value="F:nucleic acid binding"/>
    <property type="evidence" value="ECO:0007669"/>
    <property type="project" value="InterPro"/>
</dbReference>
<feature type="region of interest" description="Disordered" evidence="2">
    <location>
        <begin position="355"/>
        <end position="489"/>
    </location>
</feature>
<evidence type="ECO:0000256" key="1">
    <source>
        <dbReference type="SAM" id="Coils"/>
    </source>
</evidence>
<keyword evidence="5" id="KW-1185">Reference proteome</keyword>
<dbReference type="EMBL" id="BNCO01000097">
    <property type="protein sequence ID" value="GIL67333.1"/>
    <property type="molecule type" value="Genomic_DNA"/>
</dbReference>
<evidence type="ECO:0000256" key="2">
    <source>
        <dbReference type="SAM" id="MobiDB-lite"/>
    </source>
</evidence>